<dbReference type="Gene3D" id="3.40.50.300">
    <property type="entry name" value="P-loop containing nucleotide triphosphate hydrolases"/>
    <property type="match status" value="2"/>
</dbReference>
<dbReference type="Proteomes" id="UP001217089">
    <property type="component" value="Unassembled WGS sequence"/>
</dbReference>
<keyword evidence="4" id="KW-1185">Reference proteome</keyword>
<proteinExistence type="predicted"/>
<dbReference type="InterPro" id="IPR006689">
    <property type="entry name" value="Small_GTPase_ARF/SAR"/>
</dbReference>
<dbReference type="SMART" id="SM00178">
    <property type="entry name" value="SAR"/>
    <property type="match status" value="1"/>
</dbReference>
<dbReference type="InterPro" id="IPR027417">
    <property type="entry name" value="P-loop_NTPase"/>
</dbReference>
<dbReference type="SUPFAM" id="SSF52540">
    <property type="entry name" value="P-loop containing nucleoside triphosphate hydrolases"/>
    <property type="match status" value="1"/>
</dbReference>
<protein>
    <submittedName>
        <fullName evidence="3">Uncharacterized protein</fullName>
    </submittedName>
</protein>
<evidence type="ECO:0000313" key="3">
    <source>
        <dbReference type="EMBL" id="KAJ8314326.1"/>
    </source>
</evidence>
<comment type="caution">
    <text evidence="3">The sequence shown here is derived from an EMBL/GenBank/DDBJ whole genome shotgun (WGS) entry which is preliminary data.</text>
</comment>
<dbReference type="EMBL" id="JARBDR010000342">
    <property type="protein sequence ID" value="KAJ8314326.1"/>
    <property type="molecule type" value="Genomic_DNA"/>
</dbReference>
<evidence type="ECO:0000256" key="1">
    <source>
        <dbReference type="ARBA" id="ARBA00022741"/>
    </source>
</evidence>
<dbReference type="CDD" id="cd00878">
    <property type="entry name" value="Arf_Arl"/>
    <property type="match status" value="1"/>
</dbReference>
<dbReference type="PROSITE" id="PS51417">
    <property type="entry name" value="ARF"/>
    <property type="match status" value="1"/>
</dbReference>
<name>A0ABQ9FCI8_TEGGR</name>
<dbReference type="PANTHER" id="PTHR11711">
    <property type="entry name" value="ADP RIBOSYLATION FACTOR-RELATED"/>
    <property type="match status" value="1"/>
</dbReference>
<gene>
    <name evidence="3" type="ORF">KUTeg_008887</name>
</gene>
<evidence type="ECO:0000256" key="2">
    <source>
        <dbReference type="ARBA" id="ARBA00023134"/>
    </source>
</evidence>
<keyword evidence="2" id="KW-0342">GTP-binding</keyword>
<dbReference type="InterPro" id="IPR024156">
    <property type="entry name" value="Small_GTPase_ARF"/>
</dbReference>
<reference evidence="3 4" key="1">
    <citation type="submission" date="2022-12" db="EMBL/GenBank/DDBJ databases">
        <title>Chromosome-level genome of Tegillarca granosa.</title>
        <authorList>
            <person name="Kim J."/>
        </authorList>
    </citation>
    <scope>NUCLEOTIDE SEQUENCE [LARGE SCALE GENOMIC DNA]</scope>
    <source>
        <strain evidence="3">Teg-2019</strain>
        <tissue evidence="3">Adductor muscle</tissue>
    </source>
</reference>
<dbReference type="Pfam" id="PF00025">
    <property type="entry name" value="Arf"/>
    <property type="match status" value="1"/>
</dbReference>
<accession>A0ABQ9FCI8</accession>
<keyword evidence="1" id="KW-0547">Nucleotide-binding</keyword>
<sequence>MVETLSNGTRNKNNGEIMGCSASKIDNAYRVLLLGIDGSGSTKLLFQLTFGQEVTTIPTIGFNVENIRYKSETFTVWDIGAVIFAVDSTDRDRFPEALAALMGLLEQPDLKGVPLIVLANKQDIEGAAKKDEVMLALQLIYMQNREWYIVETSAITRQGFAEFLDLLVAVCTNKGRK</sequence>
<evidence type="ECO:0000313" key="4">
    <source>
        <dbReference type="Proteomes" id="UP001217089"/>
    </source>
</evidence>
<dbReference type="SMART" id="SM00177">
    <property type="entry name" value="ARF"/>
    <property type="match status" value="1"/>
</dbReference>
<organism evidence="3 4">
    <name type="scientific">Tegillarca granosa</name>
    <name type="common">Malaysian cockle</name>
    <name type="synonym">Anadara granosa</name>
    <dbReference type="NCBI Taxonomy" id="220873"/>
    <lineage>
        <taxon>Eukaryota</taxon>
        <taxon>Metazoa</taxon>
        <taxon>Spiralia</taxon>
        <taxon>Lophotrochozoa</taxon>
        <taxon>Mollusca</taxon>
        <taxon>Bivalvia</taxon>
        <taxon>Autobranchia</taxon>
        <taxon>Pteriomorphia</taxon>
        <taxon>Arcoida</taxon>
        <taxon>Arcoidea</taxon>
        <taxon>Arcidae</taxon>
        <taxon>Tegillarca</taxon>
    </lineage>
</organism>